<dbReference type="EMBL" id="CP014034">
    <property type="protein sequence ID" value="AMF92157.1"/>
    <property type="molecule type" value="Genomic_DNA"/>
</dbReference>
<dbReference type="Proteomes" id="UP000057088">
    <property type="component" value="Chromosome 1"/>
</dbReference>
<name>A0AAX2LVB4_VIBFL</name>
<dbReference type="AlphaFoldDB" id="A0AAX2LVB4"/>
<evidence type="ECO:0000313" key="3">
    <source>
        <dbReference type="Proteomes" id="UP000057088"/>
    </source>
</evidence>
<reference evidence="1" key="2">
    <citation type="submission" date="2018-01" db="EMBL/GenBank/DDBJ databases">
        <title>FDA dAtabase for Regulatory Grade micrObial Sequences (FDA-ARGOS): Supporting development and validation of Infectious Disease Dx tests.</title>
        <authorList>
            <person name="Hoffmann M."/>
            <person name="Allard M."/>
            <person name="Evans P."/>
            <person name="Brown E."/>
            <person name="Tallon L."/>
            <person name="Sadzewicz L."/>
            <person name="Sengamalay N."/>
            <person name="Ott S."/>
            <person name="Godinez A."/>
            <person name="Nagaraj S."/>
            <person name="Vyas G."/>
            <person name="Aluvathingal J."/>
            <person name="Nadendla S."/>
            <person name="Geyer C."/>
            <person name="Sichtig H."/>
        </authorList>
    </citation>
    <scope>NUCLEOTIDE SEQUENCE</scope>
    <source>
        <strain evidence="1">ATCC 33809</strain>
    </source>
</reference>
<protein>
    <submittedName>
        <fullName evidence="2">ABC-type phosphate transport system, periplasmic component</fullName>
    </submittedName>
</protein>
<reference evidence="3" key="1">
    <citation type="submission" date="2015-12" db="EMBL/GenBank/DDBJ databases">
        <title>FDA dAtabase for Regulatory Grade micrObial Sequences (FDA-ARGOS): Supporting development and validation of Infectious Disease Dx tests.</title>
        <authorList>
            <person name="Hoffmann M."/>
            <person name="Allard M."/>
            <person name="Evans P."/>
            <person name="Brown E."/>
            <person name="Tallon L.J."/>
            <person name="Sadzewicz L."/>
            <person name="Sengamalay N."/>
            <person name="Ott S."/>
            <person name="Godinez A."/>
            <person name="Nagaraj S."/>
            <person name="Vyas G."/>
            <person name="Aluvathingal J."/>
            <person name="Nadendla S."/>
            <person name="Geyer C."/>
            <person name="Sichtig H."/>
        </authorList>
    </citation>
    <scope>NUCLEOTIDE SEQUENCE [LARGE SCALE GENOMIC DNA]</scope>
    <source>
        <strain evidence="3">ATCC 33809</strain>
    </source>
</reference>
<reference evidence="2 4" key="3">
    <citation type="submission" date="2018-06" db="EMBL/GenBank/DDBJ databases">
        <authorList>
            <consortium name="Pathogen Informatics"/>
            <person name="Doyle S."/>
        </authorList>
    </citation>
    <scope>NUCLEOTIDE SEQUENCE [LARGE SCALE GENOMIC DNA]</scope>
    <source>
        <strain evidence="2 4">NCTC11327</strain>
    </source>
</reference>
<sequence>MVKRVWFIVIGFFLLWSTAAYPEPYAIVTLNPNLPPLKSSQVKMLYRGRLSHIDEYNISLLDLPHSSPLREQFYYGLLGKSPAQMQAIWARQTFSGRSKAPFEAKSNSMEEIMAWLTHNKNGIAYVPASWVNESVNVIYVFDSEEGL</sequence>
<evidence type="ECO:0000313" key="2">
    <source>
        <dbReference type="EMBL" id="SUQ26976.1"/>
    </source>
</evidence>
<dbReference type="Gene3D" id="3.40.190.10">
    <property type="entry name" value="Periplasmic binding protein-like II"/>
    <property type="match status" value="1"/>
</dbReference>
<dbReference type="Proteomes" id="UP000254626">
    <property type="component" value="Unassembled WGS sequence"/>
</dbReference>
<gene>
    <name evidence="1" type="ORF">AL536_01350</name>
    <name evidence="2" type="ORF">NCTC11327_03842</name>
</gene>
<evidence type="ECO:0000313" key="4">
    <source>
        <dbReference type="Proteomes" id="UP000254626"/>
    </source>
</evidence>
<accession>A0AAX2LVB4</accession>
<dbReference type="EMBL" id="UHIP01000002">
    <property type="protein sequence ID" value="SUQ26976.1"/>
    <property type="molecule type" value="Genomic_DNA"/>
</dbReference>
<dbReference type="SUPFAM" id="SSF53850">
    <property type="entry name" value="Periplasmic binding protein-like II"/>
    <property type="match status" value="1"/>
</dbReference>
<keyword evidence="3" id="KW-1185">Reference proteome</keyword>
<proteinExistence type="predicted"/>
<organism evidence="2 4">
    <name type="scientific">Vibrio fluvialis</name>
    <dbReference type="NCBI Taxonomy" id="676"/>
    <lineage>
        <taxon>Bacteria</taxon>
        <taxon>Pseudomonadati</taxon>
        <taxon>Pseudomonadota</taxon>
        <taxon>Gammaproteobacteria</taxon>
        <taxon>Vibrionales</taxon>
        <taxon>Vibrionaceae</taxon>
        <taxon>Vibrio</taxon>
    </lineage>
</organism>
<evidence type="ECO:0000313" key="1">
    <source>
        <dbReference type="EMBL" id="AMF92157.1"/>
    </source>
</evidence>
<dbReference type="KEGG" id="vfl:AL536_01350"/>